<dbReference type="SUPFAM" id="SSF54637">
    <property type="entry name" value="Thioesterase/thiol ester dehydrase-isomerase"/>
    <property type="match status" value="1"/>
</dbReference>
<dbReference type="InterPro" id="IPR029069">
    <property type="entry name" value="HotDog_dom_sf"/>
</dbReference>
<sequence length="147" mass="16007">MPTSESAKPAELAGPQTTIVRTVEWHDTDASGHQHNSAVLRWAEEAEASLLRGHGLAWLFGRTPRVRHEVNYRGRLWFGDEVRVTMRVARIGRTSLTFGFDVVGPNGAAADGTVVVVHAEPDSPAATPWPDKVLSALSFQEQEVPGT</sequence>
<evidence type="ECO:0000313" key="1">
    <source>
        <dbReference type="EMBL" id="WSE26183.1"/>
    </source>
</evidence>
<dbReference type="Proteomes" id="UP001330812">
    <property type="component" value="Chromosome"/>
</dbReference>
<evidence type="ECO:0000313" key="2">
    <source>
        <dbReference type="Proteomes" id="UP001330812"/>
    </source>
</evidence>
<dbReference type="Gene3D" id="3.10.129.10">
    <property type="entry name" value="Hotdog Thioesterase"/>
    <property type="match status" value="1"/>
</dbReference>
<dbReference type="EC" id="3.1.2.-" evidence="1"/>
<dbReference type="CDD" id="cd00586">
    <property type="entry name" value="4HBT"/>
    <property type="match status" value="1"/>
</dbReference>
<dbReference type="Pfam" id="PF13279">
    <property type="entry name" value="4HBT_2"/>
    <property type="match status" value="1"/>
</dbReference>
<proteinExistence type="predicted"/>
<dbReference type="RefSeq" id="WP_326565151.1">
    <property type="nucleotide sequence ID" value="NZ_CP142149.1"/>
</dbReference>
<dbReference type="EMBL" id="CP142149">
    <property type="protein sequence ID" value="WSE26183.1"/>
    <property type="molecule type" value="Genomic_DNA"/>
</dbReference>
<reference evidence="1 2" key="1">
    <citation type="journal article" date="2015" name="Int. J. Syst. Evol. Microbiol.">
        <title>Amycolatopsis rhabdoformis sp. nov., an actinomycete isolated from a tropical forest soil.</title>
        <authorList>
            <person name="Souza W.R."/>
            <person name="Silva R.E."/>
            <person name="Goodfellow M."/>
            <person name="Busarakam K."/>
            <person name="Figueiro F.S."/>
            <person name="Ferreira D."/>
            <person name="Rodrigues-Filho E."/>
            <person name="Moraes L.A.B."/>
            <person name="Zucchi T.D."/>
        </authorList>
    </citation>
    <scope>NUCLEOTIDE SEQUENCE [LARGE SCALE GENOMIC DNA]</scope>
    <source>
        <strain evidence="1 2">NCIMB 14900</strain>
    </source>
</reference>
<keyword evidence="1" id="KW-0378">Hydrolase</keyword>
<name>A0ABZ1HXT5_9PSEU</name>
<dbReference type="GO" id="GO:0016787">
    <property type="term" value="F:hydrolase activity"/>
    <property type="evidence" value="ECO:0007669"/>
    <property type="project" value="UniProtKB-KW"/>
</dbReference>
<gene>
    <name evidence="1" type="ORF">VSH64_25245</name>
</gene>
<accession>A0ABZ1HXT5</accession>
<keyword evidence="2" id="KW-1185">Reference proteome</keyword>
<organism evidence="1 2">
    <name type="scientific">Amycolatopsis rhabdoformis</name>
    <dbReference type="NCBI Taxonomy" id="1448059"/>
    <lineage>
        <taxon>Bacteria</taxon>
        <taxon>Bacillati</taxon>
        <taxon>Actinomycetota</taxon>
        <taxon>Actinomycetes</taxon>
        <taxon>Pseudonocardiales</taxon>
        <taxon>Pseudonocardiaceae</taxon>
        <taxon>Amycolatopsis</taxon>
    </lineage>
</organism>
<protein>
    <submittedName>
        <fullName evidence="1">Thioesterase family protein</fullName>
        <ecNumber evidence="1">3.1.2.-</ecNumber>
    </submittedName>
</protein>